<name>A0AAV0Q969_9ROSI</name>
<keyword evidence="3" id="KW-1185">Reference proteome</keyword>
<evidence type="ECO:0000313" key="3">
    <source>
        <dbReference type="Proteomes" id="UP001154282"/>
    </source>
</evidence>
<evidence type="ECO:0000313" key="2">
    <source>
        <dbReference type="EMBL" id="CAI0541907.1"/>
    </source>
</evidence>
<gene>
    <name evidence="2" type="ORF">LITE_LOCUS42277</name>
</gene>
<evidence type="ECO:0000256" key="1">
    <source>
        <dbReference type="SAM" id="MobiDB-lite"/>
    </source>
</evidence>
<feature type="region of interest" description="Disordered" evidence="1">
    <location>
        <begin position="78"/>
        <end position="98"/>
    </location>
</feature>
<reference evidence="2" key="1">
    <citation type="submission" date="2022-08" db="EMBL/GenBank/DDBJ databases">
        <authorList>
            <person name="Gutierrez-Valencia J."/>
        </authorList>
    </citation>
    <scope>NUCLEOTIDE SEQUENCE</scope>
</reference>
<sequence>MENLVAIKPREDKELDHRHLRHHGCRRLSNGIRTVEDLPPPRGGVRAIIPRLNRPTWKHLSSNVIKRRQCGVAEISWRNKQSPETEHEPEDPSLAGRVSAAKARAYQLSDIIDATDGFNPLRIIGQGSSKTVYTAVFPDDEDHLFTVCLQPGESSTYTIRWRRERSTTA</sequence>
<protein>
    <submittedName>
        <fullName evidence="2">Uncharacterized protein</fullName>
    </submittedName>
</protein>
<proteinExistence type="predicted"/>
<dbReference type="EMBL" id="CAMGYJ010000009">
    <property type="protein sequence ID" value="CAI0541907.1"/>
    <property type="molecule type" value="Genomic_DNA"/>
</dbReference>
<dbReference type="AlphaFoldDB" id="A0AAV0Q969"/>
<accession>A0AAV0Q969</accession>
<dbReference type="Proteomes" id="UP001154282">
    <property type="component" value="Unassembled WGS sequence"/>
</dbReference>
<organism evidence="2 3">
    <name type="scientific">Linum tenue</name>
    <dbReference type="NCBI Taxonomy" id="586396"/>
    <lineage>
        <taxon>Eukaryota</taxon>
        <taxon>Viridiplantae</taxon>
        <taxon>Streptophyta</taxon>
        <taxon>Embryophyta</taxon>
        <taxon>Tracheophyta</taxon>
        <taxon>Spermatophyta</taxon>
        <taxon>Magnoliopsida</taxon>
        <taxon>eudicotyledons</taxon>
        <taxon>Gunneridae</taxon>
        <taxon>Pentapetalae</taxon>
        <taxon>rosids</taxon>
        <taxon>fabids</taxon>
        <taxon>Malpighiales</taxon>
        <taxon>Linaceae</taxon>
        <taxon>Linum</taxon>
    </lineage>
</organism>
<dbReference type="Gene3D" id="3.30.200.20">
    <property type="entry name" value="Phosphorylase Kinase, domain 1"/>
    <property type="match status" value="1"/>
</dbReference>
<comment type="caution">
    <text evidence="2">The sequence shown here is derived from an EMBL/GenBank/DDBJ whole genome shotgun (WGS) entry which is preliminary data.</text>
</comment>